<feature type="signal peptide" evidence="2">
    <location>
        <begin position="1"/>
        <end position="22"/>
    </location>
</feature>
<evidence type="ECO:0000256" key="2">
    <source>
        <dbReference type="SAM" id="SignalP"/>
    </source>
</evidence>
<sequence length="80" mass="7818">MKPSKRLALALLAAALGSVALGAVSATFLPAAASAASAAFPLEPPSGQAGDSRPRTGQGISWTSHLKLADAGGSRAKGAY</sequence>
<dbReference type="Proteomes" id="UP001143474">
    <property type="component" value="Unassembled WGS sequence"/>
</dbReference>
<keyword evidence="2" id="KW-0732">Signal</keyword>
<proteinExistence type="predicted"/>
<evidence type="ECO:0000313" key="3">
    <source>
        <dbReference type="EMBL" id="GLK13575.1"/>
    </source>
</evidence>
<dbReference type="EMBL" id="BSEV01000023">
    <property type="protein sequence ID" value="GLK13575.1"/>
    <property type="molecule type" value="Genomic_DNA"/>
</dbReference>
<evidence type="ECO:0000256" key="1">
    <source>
        <dbReference type="SAM" id="MobiDB-lite"/>
    </source>
</evidence>
<comment type="caution">
    <text evidence="3">The sequence shown here is derived from an EMBL/GenBank/DDBJ whole genome shotgun (WGS) entry which is preliminary data.</text>
</comment>
<keyword evidence="4" id="KW-1185">Reference proteome</keyword>
<feature type="chain" id="PRO_5040992234" evidence="2">
    <location>
        <begin position="23"/>
        <end position="80"/>
    </location>
</feature>
<accession>A0A9W6I7M1</accession>
<dbReference type="PROSITE" id="PS51318">
    <property type="entry name" value="TAT"/>
    <property type="match status" value="1"/>
</dbReference>
<evidence type="ECO:0000313" key="4">
    <source>
        <dbReference type="Proteomes" id="UP001143474"/>
    </source>
</evidence>
<name>A0A9W6I7M1_9ACTN</name>
<feature type="region of interest" description="Disordered" evidence="1">
    <location>
        <begin position="40"/>
        <end position="64"/>
    </location>
</feature>
<dbReference type="RefSeq" id="WP_271221852.1">
    <property type="nucleotide sequence ID" value="NZ_BAAAVD010000063.1"/>
</dbReference>
<protein>
    <submittedName>
        <fullName evidence="3">Uncharacterized protein</fullName>
    </submittedName>
</protein>
<reference evidence="3" key="2">
    <citation type="submission" date="2023-01" db="EMBL/GenBank/DDBJ databases">
        <authorList>
            <person name="Sun Q."/>
            <person name="Evtushenko L."/>
        </authorList>
    </citation>
    <scope>NUCLEOTIDE SEQUENCE</scope>
    <source>
        <strain evidence="3">VKM Ac-2007</strain>
    </source>
</reference>
<dbReference type="InterPro" id="IPR006311">
    <property type="entry name" value="TAT_signal"/>
</dbReference>
<dbReference type="AlphaFoldDB" id="A0A9W6I7M1"/>
<gene>
    <name evidence="3" type="ORF">GCM10017600_69860</name>
</gene>
<organism evidence="3 4">
    <name type="scientific">Streptosporangium carneum</name>
    <dbReference type="NCBI Taxonomy" id="47481"/>
    <lineage>
        <taxon>Bacteria</taxon>
        <taxon>Bacillati</taxon>
        <taxon>Actinomycetota</taxon>
        <taxon>Actinomycetes</taxon>
        <taxon>Streptosporangiales</taxon>
        <taxon>Streptosporangiaceae</taxon>
        <taxon>Streptosporangium</taxon>
    </lineage>
</organism>
<reference evidence="3" key="1">
    <citation type="journal article" date="2014" name="Int. J. Syst. Evol. Microbiol.">
        <title>Complete genome sequence of Corynebacterium casei LMG S-19264T (=DSM 44701T), isolated from a smear-ripened cheese.</title>
        <authorList>
            <consortium name="US DOE Joint Genome Institute (JGI-PGF)"/>
            <person name="Walter F."/>
            <person name="Albersmeier A."/>
            <person name="Kalinowski J."/>
            <person name="Ruckert C."/>
        </authorList>
    </citation>
    <scope>NUCLEOTIDE SEQUENCE</scope>
    <source>
        <strain evidence="3">VKM Ac-2007</strain>
    </source>
</reference>